<accession>A0A0F9SUP7</accession>
<protein>
    <recommendedName>
        <fullName evidence="2">Zeta toxin domain-containing protein</fullName>
    </recommendedName>
</protein>
<organism evidence="1">
    <name type="scientific">marine sediment metagenome</name>
    <dbReference type="NCBI Taxonomy" id="412755"/>
    <lineage>
        <taxon>unclassified sequences</taxon>
        <taxon>metagenomes</taxon>
        <taxon>ecological metagenomes</taxon>
    </lineage>
</organism>
<comment type="caution">
    <text evidence="1">The sequence shown here is derived from an EMBL/GenBank/DDBJ whole genome shotgun (WGS) entry which is preliminary data.</text>
</comment>
<dbReference type="InterPro" id="IPR027417">
    <property type="entry name" value="P-loop_NTPase"/>
</dbReference>
<dbReference type="Gene3D" id="3.40.50.300">
    <property type="entry name" value="P-loop containing nucleotide triphosphate hydrolases"/>
    <property type="match status" value="1"/>
</dbReference>
<gene>
    <name evidence="1" type="ORF">LCGC14_0428920</name>
</gene>
<dbReference type="Pfam" id="PF18748">
    <property type="entry name" value="HMUDK_HMUD1"/>
    <property type="match status" value="1"/>
</dbReference>
<dbReference type="AlphaFoldDB" id="A0A0F9SUP7"/>
<dbReference type="EMBL" id="LAZR01000400">
    <property type="protein sequence ID" value="KKN70619.1"/>
    <property type="molecule type" value="Genomic_DNA"/>
</dbReference>
<dbReference type="SUPFAM" id="SSF52540">
    <property type="entry name" value="P-loop containing nucleoside triphosphate hydrolases"/>
    <property type="match status" value="1"/>
</dbReference>
<sequence>MTVLDIRGTHGSGKSWIMHWLLKEYDHVDIVDDTGHIGYHLIEFDAALLGKYKTDCGGCDSIKTADEVVHRVRLFAKQYRHVLLEGILVSHTFKRYSDLANELSEYGYVFFFLNTSLKKCIARVQSRRFRKGNVKPFNPTHLTHDWRQIWRNVRKKCTAAGHDVVVLDRRNPLPRIVGVLKNAVG</sequence>
<evidence type="ECO:0008006" key="2">
    <source>
        <dbReference type="Google" id="ProtNLM"/>
    </source>
</evidence>
<dbReference type="InterPro" id="IPR040924">
    <property type="entry name" value="HMUDK/HMUD1"/>
</dbReference>
<proteinExistence type="predicted"/>
<name>A0A0F9SUP7_9ZZZZ</name>
<reference evidence="1" key="1">
    <citation type="journal article" date="2015" name="Nature">
        <title>Complex archaea that bridge the gap between prokaryotes and eukaryotes.</title>
        <authorList>
            <person name="Spang A."/>
            <person name="Saw J.H."/>
            <person name="Jorgensen S.L."/>
            <person name="Zaremba-Niedzwiedzka K."/>
            <person name="Martijn J."/>
            <person name="Lind A.E."/>
            <person name="van Eijk R."/>
            <person name="Schleper C."/>
            <person name="Guy L."/>
            <person name="Ettema T.J."/>
        </authorList>
    </citation>
    <scope>NUCLEOTIDE SEQUENCE</scope>
</reference>
<evidence type="ECO:0000313" key="1">
    <source>
        <dbReference type="EMBL" id="KKN70619.1"/>
    </source>
</evidence>